<feature type="non-terminal residue" evidence="7">
    <location>
        <position position="1"/>
    </location>
</feature>
<dbReference type="Proteomes" id="UP000054408">
    <property type="component" value="Unassembled WGS sequence"/>
</dbReference>
<feature type="coiled-coil region" evidence="3">
    <location>
        <begin position="1987"/>
        <end position="2014"/>
    </location>
</feature>
<proteinExistence type="inferred from homology"/>
<dbReference type="RefSeq" id="XP_013763164.1">
    <property type="nucleotide sequence ID" value="XM_013907710.1"/>
</dbReference>
<feature type="compositionally biased region" description="Basic residues" evidence="4">
    <location>
        <begin position="120"/>
        <end position="137"/>
    </location>
</feature>
<dbReference type="GeneID" id="25560121"/>
<dbReference type="OMA" id="CMGVVQX"/>
<evidence type="ECO:0000256" key="1">
    <source>
        <dbReference type="ARBA" id="ARBA00022658"/>
    </source>
</evidence>
<comment type="similarity">
    <text evidence="2">Belongs to the DOCK family.</text>
</comment>
<dbReference type="Pfam" id="PF20421">
    <property type="entry name" value="DHR-2_Lobe_C"/>
    <property type="match status" value="1"/>
</dbReference>
<feature type="region of interest" description="Disordered" evidence="4">
    <location>
        <begin position="1"/>
        <end position="22"/>
    </location>
</feature>
<dbReference type="GO" id="GO:0005085">
    <property type="term" value="F:guanyl-nucleotide exchange factor activity"/>
    <property type="evidence" value="ECO:0007669"/>
    <property type="project" value="UniProtKB-KW"/>
</dbReference>
<dbReference type="InterPro" id="IPR027357">
    <property type="entry name" value="DOCKER_dom"/>
</dbReference>
<dbReference type="InterPro" id="IPR043162">
    <property type="entry name" value="DOCK_C_lobe_C"/>
</dbReference>
<dbReference type="Gene3D" id="2.60.40.150">
    <property type="entry name" value="C2 domain"/>
    <property type="match status" value="1"/>
</dbReference>
<dbReference type="InterPro" id="IPR027007">
    <property type="entry name" value="C2_DOCK-type_domain"/>
</dbReference>
<name>A0A0L0D1F5_THETB</name>
<evidence type="ECO:0000259" key="5">
    <source>
        <dbReference type="PROSITE" id="PS51650"/>
    </source>
</evidence>
<feature type="compositionally biased region" description="Basic and acidic residues" evidence="4">
    <location>
        <begin position="2117"/>
        <end position="2126"/>
    </location>
</feature>
<dbReference type="PANTHER" id="PTHR23317:SF76">
    <property type="entry name" value="LD20667P"/>
    <property type="match status" value="1"/>
</dbReference>
<feature type="domain" description="C2 DOCK-type" evidence="5">
    <location>
        <begin position="564"/>
        <end position="784"/>
    </location>
</feature>
<feature type="domain" description="DOCKER" evidence="6">
    <location>
        <begin position="1674"/>
        <end position="2110"/>
    </location>
</feature>
<evidence type="ECO:0000256" key="4">
    <source>
        <dbReference type="SAM" id="MobiDB-lite"/>
    </source>
</evidence>
<dbReference type="PROSITE" id="PS51650">
    <property type="entry name" value="C2_DOCK"/>
    <property type="match status" value="1"/>
</dbReference>
<dbReference type="OrthoDB" id="47328at2759"/>
<dbReference type="eggNOG" id="KOG1997">
    <property type="taxonomic scope" value="Eukaryota"/>
</dbReference>
<sequence length="2201" mass="240848">MDAVPLVTPDAPTPLPLAAPAPTPPPHVADTLALFDASWTVVEREYAEYGRGRPPIPLRATKLFFPDLEMYEVDMMVPQSDEGGSGDGDDHAHAAPSGAKKSKLEQMFEDAAADEQGSEKRKRKRRRRRHHGHRRKGDKGGDAGKVKGKGKTGDVSADADNMPEEDDIELELLAERDHKTDKRNAKIRSQDRAPLLRVFKDRTAIADIPMSDPRRTGPGYLDSAASIVEISFEGLEFELGDIEPFFVSAAVFDLKHNSRLTDYFSTSLNPPHLCTMIYGADIPEFPVTSARRVAFPIMYPHADMWLVVRISKVLQGDYEDAADAYIKHAKKDPGKYHMAAQEFCRRLGAYRQDFAFAAIPLFDKSGKVTVSKRGVPTCQQTCSRLFRLSKLVSETKLLATIHETIKAGNVKKLKAIPGKLKYSVRAAPASGYAPPGRYSPALAPLAPAAIPPDSDTAAAIADAWAAVAEKMPAAMPPPPGVDLDPRPGLPDLWVEGYDYEDDTVYFFNLSTGHIIYGECPPQGALVKYAQPLLPSDDLPSAVADVIRVQQSFVSEAVLPGRAFVNNLHLSLDTLDASKVKVSIKAKLNLGVRVQLKSSDASIGPDDNVLATFYGGALDEPRTAYAQSSVAFQVKNPSFMDEFKLELPLALEPGTHLLFTVFHVNVKLPKKKKNAPPVEEIVGYAVLPLTTAAIYDCPLNIVLAPKASSASDVLGTDLSAPGVACARDAVYHKAGSSALVIGDGLYGLPLVYDLAPGYLTADLSDAAADKGQPMLALRTTLASTVLVQDPALHEFTHVYHTSFDSEPVMKAAVIGLERVACSQTVAHGHLLLHYLLNVALYGRQTSIENGVRKQGVAELAFRALLRTMDILVEASLHTAQGPHSILTNWVNYIFDEDTFLLPPKCSDQADADASVPSRAGRLFSGILDVWLPLLANAKTPASESGAAHAAVLFELVVKSMTLWLDAQTRAAGGTSLGDGPPAPARPARFPHPFRHSVAQVFELLRKHVFVLSSTGLVVAQQLNAALALFARDLFALMNRGFVYVVVQRYVRQFTPATPGFTDSLYRIKLNFLKIVCDYEHAISLSLPGLDTVDYLLSVPTQGPLRMAAPDTLPDEDESGSASASSPLKTSPSDVDLLVPPPPNSEVIADPNALLAAAESSTNDALLARFWTAHPLSSLLLFEIASGLDNVERTIRAQCLALLRDLFFKYELDARVLALRDADDEGVGNGDKGERAGLHAQIAATYFPYVRMLACLPRVRDEWDRAEQREALIGLVWLLKRCSRRLLRSWWDHEAESILLEFFALLSTVLEAFEYQGQVSLREQRIKEAAVAESKANKKLLEDMYSGTGGTRRSSSAAWAASASTSSGLMSAASGWGSMSRTSGRSTIKRTRGRSGTTTRPSSVRRASVARGSDASAGPSAGDGDTSVLGPNTGSLTAGRMSMMRAAAASVDVTPFDVALETTLATEVSLVVLDVMETFVKFFDGRLRKDAGETPLFAGVFSVYLSLLETHQSERLVRALYASLRSFVQRFDSIFFMGDNPYCCDLMRLVMVHCNSVSAVIRGEATALIYLCMKVNFKLPTGYRDFSRMKLQATNALSELAGEELRDDRNVTRALRAIVRYSEEDTSPESRDELDFREQVTELMERFFDILRNSALLNSAKGDVEMKGDLLHRIAQGYMNAPNLRVTWLRKLMKFHKANGQIMEAAMCQTHLAALSAEFLFCTEPEPHLPKGVAAFKAITRNAEEEAAVADVTHSQAEGVTQEATYTREGLVKLLHAAVDELVAAELWEAANEVYKMLIPIYARERNYPSLAALHGHLAELFDKIQQSIEFQNRILSSYYRVGFYGSAFEDLDGAEFIYREEKITRLAEFTARLQEIYETKFAAAGIKVVILRDSSNVDRKSLDPNTAFVQITSVEPYFEAHEATERVTYYERNTNLRSFIFETPFTEGGKAHGATDQQYKRKTILKVEKAFPYLTKRIRVAERTSFVLTPIENALEEIERRVEKIRAELRGDAANLKTLQIVLQGSVRLQVNAGPMEIARVFLGDDAGKFPDEHVTALRAAFAAFITACGEAIALNRELIKDDQYAYHQDLEQGYKETRESLAQYIAPGSDGLPGDADDAHLDDARGIDSSSDVSLSDDDDYSSSSSTEEVVLVETRGGSKTEAKADKPSVPSVPPPKAPAAETSDSSDDDEDSSSSYDSSS</sequence>
<dbReference type="InterPro" id="IPR046770">
    <property type="entry name" value="DOCKER_Lobe_B"/>
</dbReference>
<feature type="region of interest" description="Disordered" evidence="4">
    <location>
        <begin position="1368"/>
        <end position="1432"/>
    </location>
</feature>
<evidence type="ECO:0000313" key="7">
    <source>
        <dbReference type="EMBL" id="KNC46189.1"/>
    </source>
</evidence>
<dbReference type="Pfam" id="PF20422">
    <property type="entry name" value="DHR-2_Lobe_B"/>
    <property type="match status" value="1"/>
</dbReference>
<dbReference type="InterPro" id="IPR046773">
    <property type="entry name" value="DOCKER_Lobe_C"/>
</dbReference>
<feature type="compositionally biased region" description="Low complexity" evidence="4">
    <location>
        <begin position="1392"/>
        <end position="1416"/>
    </location>
</feature>
<dbReference type="Pfam" id="PF06920">
    <property type="entry name" value="DHR-2_Lobe_A"/>
    <property type="match status" value="1"/>
</dbReference>
<feature type="region of interest" description="Disordered" evidence="4">
    <location>
        <begin position="1105"/>
        <end position="1140"/>
    </location>
</feature>
<evidence type="ECO:0000259" key="6">
    <source>
        <dbReference type="PROSITE" id="PS51651"/>
    </source>
</evidence>
<dbReference type="Gene3D" id="1.20.58.740">
    <property type="match status" value="1"/>
</dbReference>
<dbReference type="PANTHER" id="PTHR23317">
    <property type="entry name" value="DEDICATOR OF CYTOKINESIS DOCK"/>
    <property type="match status" value="1"/>
</dbReference>
<feature type="compositionally biased region" description="Basic and acidic residues" evidence="4">
    <location>
        <begin position="2157"/>
        <end position="2167"/>
    </location>
</feature>
<dbReference type="EMBL" id="GL349433">
    <property type="protein sequence ID" value="KNC46189.1"/>
    <property type="molecule type" value="Genomic_DNA"/>
</dbReference>
<feature type="region of interest" description="Disordered" evidence="4">
    <location>
        <begin position="2105"/>
        <end position="2201"/>
    </location>
</feature>
<dbReference type="InterPro" id="IPR026791">
    <property type="entry name" value="DOCK"/>
</dbReference>
<accession>A0A0L0D1F5</accession>
<keyword evidence="8" id="KW-1185">Reference proteome</keyword>
<feature type="compositionally biased region" description="Pro residues" evidence="4">
    <location>
        <begin position="11"/>
        <end position="22"/>
    </location>
</feature>
<organism evidence="7 8">
    <name type="scientific">Thecamonas trahens ATCC 50062</name>
    <dbReference type="NCBI Taxonomy" id="461836"/>
    <lineage>
        <taxon>Eukaryota</taxon>
        <taxon>Apusozoa</taxon>
        <taxon>Apusomonadida</taxon>
        <taxon>Apusomonadidae</taxon>
        <taxon>Thecamonas</taxon>
    </lineage>
</organism>
<reference evidence="7 8" key="1">
    <citation type="submission" date="2010-05" db="EMBL/GenBank/DDBJ databases">
        <title>The Genome Sequence of Thecamonas trahens ATCC 50062.</title>
        <authorList>
            <consortium name="The Broad Institute Genome Sequencing Platform"/>
            <person name="Russ C."/>
            <person name="Cuomo C."/>
            <person name="Shea T."/>
            <person name="Young S.K."/>
            <person name="Zeng Q."/>
            <person name="Koehrsen M."/>
            <person name="Haas B."/>
            <person name="Borodovsky M."/>
            <person name="Guigo R."/>
            <person name="Alvarado L."/>
            <person name="Berlin A."/>
            <person name="Bochicchio J."/>
            <person name="Borenstein D."/>
            <person name="Chapman S."/>
            <person name="Chen Z."/>
            <person name="Freedman E."/>
            <person name="Gellesch M."/>
            <person name="Goldberg J."/>
            <person name="Griggs A."/>
            <person name="Gujja S."/>
            <person name="Heilman E."/>
            <person name="Heiman D."/>
            <person name="Hepburn T."/>
            <person name="Howarth C."/>
            <person name="Jen D."/>
            <person name="Larson L."/>
            <person name="Mehta T."/>
            <person name="Park D."/>
            <person name="Pearson M."/>
            <person name="Roberts A."/>
            <person name="Saif S."/>
            <person name="Shenoy N."/>
            <person name="Sisk P."/>
            <person name="Stolte C."/>
            <person name="Sykes S."/>
            <person name="Thomson T."/>
            <person name="Walk T."/>
            <person name="White J."/>
            <person name="Yandava C."/>
            <person name="Burger G."/>
            <person name="Gray M.W."/>
            <person name="Holland P.W.H."/>
            <person name="King N."/>
            <person name="Lang F.B.F."/>
            <person name="Roger A.J."/>
            <person name="Ruiz-Trillo I."/>
            <person name="Lander E."/>
            <person name="Nusbaum C."/>
        </authorList>
    </citation>
    <scope>NUCLEOTIDE SEQUENCE [LARGE SCALE GENOMIC DNA]</scope>
    <source>
        <strain evidence="7 8">ATCC 50062</strain>
    </source>
</reference>
<dbReference type="InterPro" id="IPR043161">
    <property type="entry name" value="DOCK_C_lobe_A"/>
</dbReference>
<dbReference type="GO" id="GO:0007264">
    <property type="term" value="P:small GTPase-mediated signal transduction"/>
    <property type="evidence" value="ECO:0007669"/>
    <property type="project" value="InterPro"/>
</dbReference>
<keyword evidence="1" id="KW-0344">Guanine-nucleotide releasing factor</keyword>
<feature type="compositionally biased region" description="Low complexity" evidence="4">
    <location>
        <begin position="1118"/>
        <end position="1136"/>
    </location>
</feature>
<protein>
    <submittedName>
        <fullName evidence="7">Dock9 protein</fullName>
    </submittedName>
</protein>
<dbReference type="InterPro" id="IPR035892">
    <property type="entry name" value="C2_domain_sf"/>
</dbReference>
<dbReference type="Pfam" id="PF14429">
    <property type="entry name" value="DOCK-C2"/>
    <property type="match status" value="1"/>
</dbReference>
<dbReference type="CDD" id="cd08679">
    <property type="entry name" value="C2_DOCK180_related"/>
    <property type="match status" value="1"/>
</dbReference>
<evidence type="ECO:0000256" key="3">
    <source>
        <dbReference type="SAM" id="Coils"/>
    </source>
</evidence>
<dbReference type="PROSITE" id="PS51651">
    <property type="entry name" value="DOCKER"/>
    <property type="match status" value="1"/>
</dbReference>
<feature type="compositionally biased region" description="Low complexity" evidence="4">
    <location>
        <begin position="1"/>
        <end position="10"/>
    </location>
</feature>
<keyword evidence="3" id="KW-0175">Coiled coil</keyword>
<evidence type="ECO:0000313" key="8">
    <source>
        <dbReference type="Proteomes" id="UP000054408"/>
    </source>
</evidence>
<evidence type="ECO:0000256" key="2">
    <source>
        <dbReference type="PROSITE-ProRule" id="PRU00983"/>
    </source>
</evidence>
<dbReference type="STRING" id="461836.A0A0L0D1F5"/>
<gene>
    <name evidence="7" type="ORF">AMSG_00308</name>
</gene>
<dbReference type="InterPro" id="IPR046769">
    <property type="entry name" value="DOCKER_Lobe_A"/>
</dbReference>
<dbReference type="Gene3D" id="1.25.40.410">
    <property type="match status" value="1"/>
</dbReference>
<feature type="region of interest" description="Disordered" evidence="4">
    <location>
        <begin position="78"/>
        <end position="163"/>
    </location>
</feature>